<feature type="compositionally biased region" description="Basic and acidic residues" evidence="1">
    <location>
        <begin position="36"/>
        <end position="47"/>
    </location>
</feature>
<keyword evidence="3" id="KW-1185">Reference proteome</keyword>
<proteinExistence type="predicted"/>
<dbReference type="Proteomes" id="UP001454036">
    <property type="component" value="Unassembled WGS sequence"/>
</dbReference>
<sequence length="89" mass="10240">MESGASSHPRMLTRARIGTFLPTSRGNLPRGLPKPQVKEITRRKEVGDLSPQSNQPNKEKEKFDEFTDKAHESSRSRSHREKDTHHICY</sequence>
<evidence type="ECO:0000313" key="3">
    <source>
        <dbReference type="Proteomes" id="UP001454036"/>
    </source>
</evidence>
<dbReference type="EMBL" id="BAABME010000768">
    <property type="protein sequence ID" value="GAA0145349.1"/>
    <property type="molecule type" value="Genomic_DNA"/>
</dbReference>
<gene>
    <name evidence="2" type="ORF">LIER_05565</name>
</gene>
<name>A0AAV3P0Y6_LITER</name>
<comment type="caution">
    <text evidence="2">The sequence shown here is derived from an EMBL/GenBank/DDBJ whole genome shotgun (WGS) entry which is preliminary data.</text>
</comment>
<feature type="region of interest" description="Disordered" evidence="1">
    <location>
        <begin position="1"/>
        <end position="89"/>
    </location>
</feature>
<protein>
    <submittedName>
        <fullName evidence="2">Uncharacterized protein</fullName>
    </submittedName>
</protein>
<reference evidence="2 3" key="1">
    <citation type="submission" date="2024-01" db="EMBL/GenBank/DDBJ databases">
        <title>The complete chloroplast genome sequence of Lithospermum erythrorhizon: insights into the phylogenetic relationship among Boraginaceae species and the maternal lineages of purple gromwells.</title>
        <authorList>
            <person name="Okada T."/>
            <person name="Watanabe K."/>
        </authorList>
    </citation>
    <scope>NUCLEOTIDE SEQUENCE [LARGE SCALE GENOMIC DNA]</scope>
</reference>
<evidence type="ECO:0000313" key="2">
    <source>
        <dbReference type="EMBL" id="GAA0145349.1"/>
    </source>
</evidence>
<accession>A0AAV3P0Y6</accession>
<dbReference type="AlphaFoldDB" id="A0AAV3P0Y6"/>
<organism evidence="2 3">
    <name type="scientific">Lithospermum erythrorhizon</name>
    <name type="common">Purple gromwell</name>
    <name type="synonym">Lithospermum officinale var. erythrorhizon</name>
    <dbReference type="NCBI Taxonomy" id="34254"/>
    <lineage>
        <taxon>Eukaryota</taxon>
        <taxon>Viridiplantae</taxon>
        <taxon>Streptophyta</taxon>
        <taxon>Embryophyta</taxon>
        <taxon>Tracheophyta</taxon>
        <taxon>Spermatophyta</taxon>
        <taxon>Magnoliopsida</taxon>
        <taxon>eudicotyledons</taxon>
        <taxon>Gunneridae</taxon>
        <taxon>Pentapetalae</taxon>
        <taxon>asterids</taxon>
        <taxon>lamiids</taxon>
        <taxon>Boraginales</taxon>
        <taxon>Boraginaceae</taxon>
        <taxon>Boraginoideae</taxon>
        <taxon>Lithospermeae</taxon>
        <taxon>Lithospermum</taxon>
    </lineage>
</organism>
<feature type="compositionally biased region" description="Basic and acidic residues" evidence="1">
    <location>
        <begin position="57"/>
        <end position="89"/>
    </location>
</feature>
<evidence type="ECO:0000256" key="1">
    <source>
        <dbReference type="SAM" id="MobiDB-lite"/>
    </source>
</evidence>